<dbReference type="GO" id="GO:0016567">
    <property type="term" value="P:protein ubiquitination"/>
    <property type="evidence" value="ECO:0007669"/>
    <property type="project" value="TreeGrafter"/>
</dbReference>
<evidence type="ECO:0000313" key="7">
    <source>
        <dbReference type="EMBL" id="OAG12390.1"/>
    </source>
</evidence>
<dbReference type="OrthoDB" id="3801175at2759"/>
<dbReference type="SMART" id="SM00184">
    <property type="entry name" value="RING"/>
    <property type="match status" value="1"/>
</dbReference>
<dbReference type="InterPro" id="IPR013083">
    <property type="entry name" value="Znf_RING/FYVE/PHD"/>
</dbReference>
<evidence type="ECO:0000256" key="3">
    <source>
        <dbReference type="ARBA" id="ARBA00022833"/>
    </source>
</evidence>
<evidence type="ECO:0000313" key="8">
    <source>
        <dbReference type="Proteomes" id="UP000077069"/>
    </source>
</evidence>
<feature type="compositionally biased region" description="Low complexity" evidence="5">
    <location>
        <begin position="141"/>
        <end position="152"/>
    </location>
</feature>
<dbReference type="RefSeq" id="XP_018042755.1">
    <property type="nucleotide sequence ID" value="XM_018176652.1"/>
</dbReference>
<feature type="compositionally biased region" description="Pro residues" evidence="5">
    <location>
        <begin position="19"/>
        <end position="30"/>
    </location>
</feature>
<organism evidence="7 8">
    <name type="scientific">Paraphaeosphaeria sporulosa</name>
    <dbReference type="NCBI Taxonomy" id="1460663"/>
    <lineage>
        <taxon>Eukaryota</taxon>
        <taxon>Fungi</taxon>
        <taxon>Dikarya</taxon>
        <taxon>Ascomycota</taxon>
        <taxon>Pezizomycotina</taxon>
        <taxon>Dothideomycetes</taxon>
        <taxon>Pleosporomycetidae</taxon>
        <taxon>Pleosporales</taxon>
        <taxon>Massarineae</taxon>
        <taxon>Didymosphaeriaceae</taxon>
        <taxon>Paraphaeosphaeria</taxon>
    </lineage>
</organism>
<evidence type="ECO:0000256" key="5">
    <source>
        <dbReference type="SAM" id="MobiDB-lite"/>
    </source>
</evidence>
<accession>A0A177CZW0</accession>
<dbReference type="EMBL" id="KV441548">
    <property type="protein sequence ID" value="OAG12390.1"/>
    <property type="molecule type" value="Genomic_DNA"/>
</dbReference>
<dbReference type="InterPro" id="IPR001841">
    <property type="entry name" value="Znf_RING"/>
</dbReference>
<dbReference type="InParanoid" id="A0A177CZW0"/>
<dbReference type="Pfam" id="PF13639">
    <property type="entry name" value="zf-RING_2"/>
    <property type="match status" value="1"/>
</dbReference>
<feature type="compositionally biased region" description="Polar residues" evidence="5">
    <location>
        <begin position="256"/>
        <end position="268"/>
    </location>
</feature>
<reference evidence="7 8" key="1">
    <citation type="submission" date="2016-05" db="EMBL/GenBank/DDBJ databases">
        <title>Comparative analysis of secretome profiles of manganese(II)-oxidizing ascomycete fungi.</title>
        <authorList>
            <consortium name="DOE Joint Genome Institute"/>
            <person name="Zeiner C.A."/>
            <person name="Purvine S.O."/>
            <person name="Zink E.M."/>
            <person name="Wu S."/>
            <person name="Pasa-Tolic L."/>
            <person name="Chaput D.L."/>
            <person name="Haridas S."/>
            <person name="Grigoriev I.V."/>
            <person name="Santelli C.M."/>
            <person name="Hansel C.M."/>
        </authorList>
    </citation>
    <scope>NUCLEOTIDE SEQUENCE [LARGE SCALE GENOMIC DNA]</scope>
    <source>
        <strain evidence="7 8">AP3s5-JAC2a</strain>
    </source>
</reference>
<dbReference type="Proteomes" id="UP000077069">
    <property type="component" value="Unassembled WGS sequence"/>
</dbReference>
<dbReference type="STRING" id="1460663.A0A177CZW0"/>
<evidence type="ECO:0000259" key="6">
    <source>
        <dbReference type="PROSITE" id="PS50089"/>
    </source>
</evidence>
<sequence length="268" mass="28402">MAPYADKSAFLANGLKPYHPSPPHTPPASPPATEATSGPLFGPVAADTPPTPPPASPTTDLPFNIVVTDTPADPASCSAAPSEATCPICLDPLSLTLSAVRIRACTHAYHEACLSLWVDRRNTCPACRSELFTAPPRPRQRAQPGSITAADLPPRRPRAEARRPASRRWTSAVKRPRAGHWGENGDWVEVRADMPGPLDDTPPARRAGVTRMSLHPGASEGAGRQGGRFIPGRRRGPRGSGRDVSPEEVEDGTGSAGWTGQSSRATLW</sequence>
<proteinExistence type="predicted"/>
<keyword evidence="2 4" id="KW-0863">Zinc-finger</keyword>
<dbReference type="PROSITE" id="PS50089">
    <property type="entry name" value="ZF_RING_2"/>
    <property type="match status" value="1"/>
</dbReference>
<keyword evidence="3" id="KW-0862">Zinc</keyword>
<dbReference type="SUPFAM" id="SSF57850">
    <property type="entry name" value="RING/U-box"/>
    <property type="match status" value="1"/>
</dbReference>
<feature type="compositionally biased region" description="Basic and acidic residues" evidence="5">
    <location>
        <begin position="153"/>
        <end position="163"/>
    </location>
</feature>
<keyword evidence="1" id="KW-0479">Metal-binding</keyword>
<dbReference type="PANTHER" id="PTHR45969:SF69">
    <property type="entry name" value="FINGER DOMAIN PROTEIN, PUTATIVE (AFU_ORTHOLOGUE AFUA_3G12190)-RELATED"/>
    <property type="match status" value="1"/>
</dbReference>
<feature type="region of interest" description="Disordered" evidence="5">
    <location>
        <begin position="131"/>
        <end position="268"/>
    </location>
</feature>
<gene>
    <name evidence="7" type="ORF">CC84DRAFT_114891</name>
</gene>
<evidence type="ECO:0000256" key="4">
    <source>
        <dbReference type="PROSITE-ProRule" id="PRU00175"/>
    </source>
</evidence>
<dbReference type="PANTHER" id="PTHR45969">
    <property type="entry name" value="RING ZINC FINGER PROTEIN-RELATED"/>
    <property type="match status" value="1"/>
</dbReference>
<dbReference type="Gene3D" id="3.30.40.10">
    <property type="entry name" value="Zinc/RING finger domain, C3HC4 (zinc finger)"/>
    <property type="match status" value="1"/>
</dbReference>
<evidence type="ECO:0000256" key="1">
    <source>
        <dbReference type="ARBA" id="ARBA00022723"/>
    </source>
</evidence>
<dbReference type="GO" id="GO:0008270">
    <property type="term" value="F:zinc ion binding"/>
    <property type="evidence" value="ECO:0007669"/>
    <property type="project" value="UniProtKB-KW"/>
</dbReference>
<dbReference type="AlphaFoldDB" id="A0A177CZW0"/>
<evidence type="ECO:0000256" key="2">
    <source>
        <dbReference type="ARBA" id="ARBA00022771"/>
    </source>
</evidence>
<feature type="compositionally biased region" description="Low complexity" evidence="5">
    <location>
        <begin position="31"/>
        <end position="48"/>
    </location>
</feature>
<keyword evidence="8" id="KW-1185">Reference proteome</keyword>
<protein>
    <recommendedName>
        <fullName evidence="6">RING-type domain-containing protein</fullName>
    </recommendedName>
</protein>
<dbReference type="GO" id="GO:0061630">
    <property type="term" value="F:ubiquitin protein ligase activity"/>
    <property type="evidence" value="ECO:0007669"/>
    <property type="project" value="TreeGrafter"/>
</dbReference>
<dbReference type="GeneID" id="28760138"/>
<feature type="region of interest" description="Disordered" evidence="5">
    <location>
        <begin position="13"/>
        <end position="61"/>
    </location>
</feature>
<name>A0A177CZW0_9PLEO</name>
<feature type="domain" description="RING-type" evidence="6">
    <location>
        <begin position="86"/>
        <end position="128"/>
    </location>
</feature>